<evidence type="ECO:0000256" key="2">
    <source>
        <dbReference type="ARBA" id="ARBA00022669"/>
    </source>
</evidence>
<keyword evidence="4" id="KW-0677">Repeat</keyword>
<name>A0A2G9TJ21_TELCI</name>
<proteinExistence type="predicted"/>
<keyword evidence="3" id="KW-0732">Signal</keyword>
<evidence type="ECO:0000313" key="8">
    <source>
        <dbReference type="EMBL" id="PIO57984.1"/>
    </source>
</evidence>
<dbReference type="SUPFAM" id="SSF57625">
    <property type="entry name" value="Invertebrate chitin-binding proteins"/>
    <property type="match status" value="3"/>
</dbReference>
<evidence type="ECO:0000313" key="9">
    <source>
        <dbReference type="Proteomes" id="UP000230423"/>
    </source>
</evidence>
<gene>
    <name evidence="8" type="ORF">TELCIR_20592</name>
</gene>
<evidence type="ECO:0000256" key="1">
    <source>
        <dbReference type="ARBA" id="ARBA00022473"/>
    </source>
</evidence>
<dbReference type="InterPro" id="IPR002557">
    <property type="entry name" value="Chitin-bd_dom"/>
</dbReference>
<keyword evidence="9" id="KW-1185">Reference proteome</keyword>
<protein>
    <submittedName>
        <fullName evidence="8">Chitin binding Peritrophin-A domain protein</fullName>
    </submittedName>
</protein>
<accession>A0A2G9TJ21</accession>
<keyword evidence="1" id="KW-0217">Developmental protein</keyword>
<evidence type="ECO:0000256" key="5">
    <source>
        <dbReference type="ARBA" id="ARBA00023157"/>
    </source>
</evidence>
<dbReference type="EMBL" id="KZ362845">
    <property type="protein sequence ID" value="PIO57984.1"/>
    <property type="molecule type" value="Genomic_DNA"/>
</dbReference>
<dbReference type="InterPro" id="IPR051940">
    <property type="entry name" value="Chitin_bind-dev_reg"/>
</dbReference>
<feature type="domain" description="Chitin-binding type-2" evidence="7">
    <location>
        <begin position="134"/>
        <end position="190"/>
    </location>
</feature>
<dbReference type="OrthoDB" id="5914859at2759"/>
<dbReference type="AlphaFoldDB" id="A0A2G9TJ21"/>
<dbReference type="GO" id="GO:0008061">
    <property type="term" value="F:chitin binding"/>
    <property type="evidence" value="ECO:0007669"/>
    <property type="project" value="UniProtKB-KW"/>
</dbReference>
<dbReference type="PANTHER" id="PTHR23301:SF0">
    <property type="entry name" value="CHITIN-BINDING TYPE-2 DOMAIN-CONTAINING PROTEIN-RELATED"/>
    <property type="match status" value="1"/>
</dbReference>
<dbReference type="SMART" id="SM00494">
    <property type="entry name" value="ChtBD2"/>
    <property type="match status" value="3"/>
</dbReference>
<keyword evidence="2" id="KW-0147">Chitin-binding</keyword>
<feature type="domain" description="Chitin-binding type-2" evidence="7">
    <location>
        <begin position="31"/>
        <end position="85"/>
    </location>
</feature>
<keyword evidence="5" id="KW-1015">Disulfide bond</keyword>
<keyword evidence="6" id="KW-0325">Glycoprotein</keyword>
<dbReference type="Proteomes" id="UP000230423">
    <property type="component" value="Unassembled WGS sequence"/>
</dbReference>
<evidence type="ECO:0000256" key="4">
    <source>
        <dbReference type="ARBA" id="ARBA00022737"/>
    </source>
</evidence>
<dbReference type="Gene3D" id="3.20.20.80">
    <property type="entry name" value="Glycosidases"/>
    <property type="match status" value="1"/>
</dbReference>
<dbReference type="PANTHER" id="PTHR23301">
    <property type="entry name" value="CHITIN BINDING PERITROPHIN-A"/>
    <property type="match status" value="1"/>
</dbReference>
<feature type="non-terminal residue" evidence="8">
    <location>
        <position position="1"/>
    </location>
</feature>
<reference evidence="8 9" key="1">
    <citation type="submission" date="2015-09" db="EMBL/GenBank/DDBJ databases">
        <title>Draft genome of the parasitic nematode Teladorsagia circumcincta isolate WARC Sus (inbred).</title>
        <authorList>
            <person name="Mitreva M."/>
        </authorList>
    </citation>
    <scope>NUCLEOTIDE SEQUENCE [LARGE SCALE GENOMIC DNA]</scope>
    <source>
        <strain evidence="8 9">S</strain>
    </source>
</reference>
<evidence type="ECO:0000259" key="7">
    <source>
        <dbReference type="PROSITE" id="PS50940"/>
    </source>
</evidence>
<dbReference type="GO" id="GO:0005576">
    <property type="term" value="C:extracellular region"/>
    <property type="evidence" value="ECO:0007669"/>
    <property type="project" value="InterPro"/>
</dbReference>
<dbReference type="InterPro" id="IPR036508">
    <property type="entry name" value="Chitin-bd_dom_sf"/>
</dbReference>
<dbReference type="Pfam" id="PF01607">
    <property type="entry name" value="CBM_14"/>
    <property type="match status" value="3"/>
</dbReference>
<evidence type="ECO:0000256" key="3">
    <source>
        <dbReference type="ARBA" id="ARBA00022729"/>
    </source>
</evidence>
<organism evidence="8 9">
    <name type="scientific">Teladorsagia circumcincta</name>
    <name type="common">Brown stomach worm</name>
    <name type="synonym">Ostertagia circumcincta</name>
    <dbReference type="NCBI Taxonomy" id="45464"/>
    <lineage>
        <taxon>Eukaryota</taxon>
        <taxon>Metazoa</taxon>
        <taxon>Ecdysozoa</taxon>
        <taxon>Nematoda</taxon>
        <taxon>Chromadorea</taxon>
        <taxon>Rhabditida</taxon>
        <taxon>Rhabditina</taxon>
        <taxon>Rhabditomorpha</taxon>
        <taxon>Strongyloidea</taxon>
        <taxon>Trichostrongylidae</taxon>
        <taxon>Teladorsagia</taxon>
    </lineage>
</organism>
<dbReference type="PROSITE" id="PS50940">
    <property type="entry name" value="CHIT_BIND_II"/>
    <property type="match status" value="2"/>
</dbReference>
<dbReference type="Gene3D" id="2.170.140.10">
    <property type="entry name" value="Chitin binding domain"/>
    <property type="match status" value="2"/>
</dbReference>
<evidence type="ECO:0000256" key="6">
    <source>
        <dbReference type="ARBA" id="ARBA00023180"/>
    </source>
</evidence>
<sequence length="193" mass="20824">DLVYNDLTKRCLQKEDIPACKPFDREAARQNFDCSTKVDGYYEKERCQPYFYSCVAGRTEVLECTTGLVFDARISACDYPLACKSPLATAVTSPNPAADHGSINDGLCLSGVAFSMNCPAGLVFNEANGYCDYLESCLRSPSVVPAVANSASSISYGKCVNGTAITMSCPAGLVFNELGGYCDYPANCPWYQL</sequence>